<feature type="signal peptide" evidence="1">
    <location>
        <begin position="1"/>
        <end position="24"/>
    </location>
</feature>
<evidence type="ECO:0000313" key="2">
    <source>
        <dbReference type="EMBL" id="RFZ84139.1"/>
    </source>
</evidence>
<dbReference type="Proteomes" id="UP000260823">
    <property type="component" value="Unassembled WGS sequence"/>
</dbReference>
<reference evidence="2 3" key="1">
    <citation type="submission" date="2018-08" db="EMBL/GenBank/DDBJ databases">
        <title>Mucilaginibacter terrae sp. nov., isolated from manganese diggings.</title>
        <authorList>
            <person name="Huang Y."/>
            <person name="Zhou Z."/>
        </authorList>
    </citation>
    <scope>NUCLEOTIDE SEQUENCE [LARGE SCALE GENOMIC DNA]</scope>
    <source>
        <strain evidence="2 3">ZH6</strain>
    </source>
</reference>
<protein>
    <submittedName>
        <fullName evidence="2">Uncharacterized protein</fullName>
    </submittedName>
</protein>
<name>A0A3E2NT45_9SPHI</name>
<evidence type="ECO:0000256" key="1">
    <source>
        <dbReference type="SAM" id="SignalP"/>
    </source>
</evidence>
<organism evidence="2 3">
    <name type="scientific">Mucilaginibacter terrenus</name>
    <dbReference type="NCBI Taxonomy" id="2482727"/>
    <lineage>
        <taxon>Bacteria</taxon>
        <taxon>Pseudomonadati</taxon>
        <taxon>Bacteroidota</taxon>
        <taxon>Sphingobacteriia</taxon>
        <taxon>Sphingobacteriales</taxon>
        <taxon>Sphingobacteriaceae</taxon>
        <taxon>Mucilaginibacter</taxon>
    </lineage>
</organism>
<proteinExistence type="predicted"/>
<keyword evidence="3" id="KW-1185">Reference proteome</keyword>
<comment type="caution">
    <text evidence="2">The sequence shown here is derived from an EMBL/GenBank/DDBJ whole genome shotgun (WGS) entry which is preliminary data.</text>
</comment>
<dbReference type="EMBL" id="QWDE01000001">
    <property type="protein sequence ID" value="RFZ84139.1"/>
    <property type="molecule type" value="Genomic_DNA"/>
</dbReference>
<accession>A0A3E2NT45</accession>
<gene>
    <name evidence="2" type="ORF">DYU05_00435</name>
</gene>
<evidence type="ECO:0000313" key="3">
    <source>
        <dbReference type="Proteomes" id="UP000260823"/>
    </source>
</evidence>
<sequence>MFIAAMKKLLLISCLSLVTVTIKAQQTPALGMPTVSSGRVASQPFLFSVNTLTPEMTKWNMQYSGSYGERAVTPFGFNGVDQQLAVKGYLGNRFTLFANASLGFARSGGVNSYQQVEVLRDVLGGRNAFGPRVGLGLGASRDWSNVKSLFSRLAVSFDAASWKIGGNMRFEKAFDKNRDNIDLISSVGFHHRIKGAFFAGIEAVGQDLEGFWDQEEAEGGAKLLIGPSLNVAPVGSRLSFSVCGGPIFYATRSNVAPSAAIRELPSSNGYTVRVQASFALGR</sequence>
<dbReference type="AlphaFoldDB" id="A0A3E2NT45"/>
<feature type="chain" id="PRO_5017636931" evidence="1">
    <location>
        <begin position="25"/>
        <end position="282"/>
    </location>
</feature>
<keyword evidence="1" id="KW-0732">Signal</keyword>